<dbReference type="Proteomes" id="UP000823561">
    <property type="component" value="Chromosome 14"/>
</dbReference>
<name>A0AAV6G8J9_9TELE</name>
<dbReference type="AlphaFoldDB" id="A0AAV6G8J9"/>
<reference evidence="1" key="1">
    <citation type="submission" date="2020-10" db="EMBL/GenBank/DDBJ databases">
        <title>Chromosome-scale genome assembly of the Allis shad, Alosa alosa.</title>
        <authorList>
            <person name="Margot Z."/>
            <person name="Christophe K."/>
            <person name="Cabau C."/>
            <person name="Louis A."/>
            <person name="Berthelot C."/>
            <person name="Parey E."/>
            <person name="Roest Crollius H."/>
            <person name="Montfort J."/>
            <person name="Robinson-Rechavi M."/>
            <person name="Bucao C."/>
            <person name="Bouchez O."/>
            <person name="Gislard M."/>
            <person name="Lluch J."/>
            <person name="Milhes M."/>
            <person name="Lampietro C."/>
            <person name="Lopez Roques C."/>
            <person name="Donnadieu C."/>
            <person name="Braasch I."/>
            <person name="Desvignes T."/>
            <person name="Postlethwait J."/>
            <person name="Bobe J."/>
            <person name="Guiguen Y."/>
        </authorList>
    </citation>
    <scope>NUCLEOTIDE SEQUENCE</scope>
    <source>
        <strain evidence="1">M-15738</strain>
        <tissue evidence="1">Blood</tissue>
    </source>
</reference>
<evidence type="ECO:0000313" key="1">
    <source>
        <dbReference type="EMBL" id="KAG5270437.1"/>
    </source>
</evidence>
<gene>
    <name evidence="1" type="ORF">AALO_G00192610</name>
</gene>
<evidence type="ECO:0000313" key="2">
    <source>
        <dbReference type="Proteomes" id="UP000823561"/>
    </source>
</evidence>
<organism evidence="1 2">
    <name type="scientific">Alosa alosa</name>
    <name type="common">allis shad</name>
    <dbReference type="NCBI Taxonomy" id="278164"/>
    <lineage>
        <taxon>Eukaryota</taxon>
        <taxon>Metazoa</taxon>
        <taxon>Chordata</taxon>
        <taxon>Craniata</taxon>
        <taxon>Vertebrata</taxon>
        <taxon>Euteleostomi</taxon>
        <taxon>Actinopterygii</taxon>
        <taxon>Neopterygii</taxon>
        <taxon>Teleostei</taxon>
        <taxon>Clupei</taxon>
        <taxon>Clupeiformes</taxon>
        <taxon>Clupeoidei</taxon>
        <taxon>Clupeidae</taxon>
        <taxon>Alosa</taxon>
    </lineage>
</organism>
<sequence>MEAYVIYGSINTHHTMTQHTSVPSSAPVEHRNLNENINLTGGKTIDRTSVKSNGLKTSRRQNFKQNCNFLNCLYCIECWLRSGFL</sequence>
<accession>A0AAV6G8J9</accession>
<keyword evidence="2" id="KW-1185">Reference proteome</keyword>
<comment type="caution">
    <text evidence="1">The sequence shown here is derived from an EMBL/GenBank/DDBJ whole genome shotgun (WGS) entry which is preliminary data.</text>
</comment>
<dbReference type="EMBL" id="JADWDJ010000014">
    <property type="protein sequence ID" value="KAG5270437.1"/>
    <property type="molecule type" value="Genomic_DNA"/>
</dbReference>
<protein>
    <submittedName>
        <fullName evidence="1">Uncharacterized protein</fullName>
    </submittedName>
</protein>
<proteinExistence type="predicted"/>